<comment type="similarity">
    <text evidence="5">Belongs to the protein kinase superfamily. Ser/Thr protein kinase family. GCN2 subfamily.</text>
</comment>
<dbReference type="PROSITE" id="PS50011">
    <property type="entry name" value="PROTEIN_KINASE_DOM"/>
    <property type="match status" value="1"/>
</dbReference>
<keyword evidence="4" id="KW-0067">ATP-binding</keyword>
<dbReference type="InterPro" id="IPR050339">
    <property type="entry name" value="CC_SR_Kinase"/>
</dbReference>
<evidence type="ECO:0000256" key="2">
    <source>
        <dbReference type="ARBA" id="ARBA00022741"/>
    </source>
</evidence>
<dbReference type="GO" id="GO:0005737">
    <property type="term" value="C:cytoplasm"/>
    <property type="evidence" value="ECO:0007669"/>
    <property type="project" value="TreeGrafter"/>
</dbReference>
<reference evidence="7" key="1">
    <citation type="journal article" date="2020" name="J. Eukaryot. Microbiol.">
        <title>De novo Sequencing, Assembly and Annotation of the Transcriptome for the Free-Living Testate Amoeba Arcella intermedia.</title>
        <authorList>
            <person name="Ribeiro G.M."/>
            <person name="Porfirio-Sousa A.L."/>
            <person name="Maurer-Alcala X.X."/>
            <person name="Katz L.A."/>
            <person name="Lahr D.J.G."/>
        </authorList>
    </citation>
    <scope>NUCLEOTIDE SEQUENCE</scope>
</reference>
<dbReference type="PANTHER" id="PTHR11042">
    <property type="entry name" value="EUKARYOTIC TRANSLATION INITIATION FACTOR 2-ALPHA KINASE EIF2-ALPHA KINASE -RELATED"/>
    <property type="match status" value="1"/>
</dbReference>
<dbReference type="Gene3D" id="1.10.510.10">
    <property type="entry name" value="Transferase(Phosphotransferase) domain 1"/>
    <property type="match status" value="1"/>
</dbReference>
<dbReference type="SUPFAM" id="SSF56112">
    <property type="entry name" value="Protein kinase-like (PK-like)"/>
    <property type="match status" value="1"/>
</dbReference>
<dbReference type="SMART" id="SM00220">
    <property type="entry name" value="S_TKc"/>
    <property type="match status" value="1"/>
</dbReference>
<organism evidence="7">
    <name type="scientific">Arcella intermedia</name>
    <dbReference type="NCBI Taxonomy" id="1963864"/>
    <lineage>
        <taxon>Eukaryota</taxon>
        <taxon>Amoebozoa</taxon>
        <taxon>Tubulinea</taxon>
        <taxon>Elardia</taxon>
        <taxon>Arcellinida</taxon>
        <taxon>Sphaerothecina</taxon>
        <taxon>Arcellidae</taxon>
        <taxon>Arcella</taxon>
    </lineage>
</organism>
<evidence type="ECO:0000313" key="7">
    <source>
        <dbReference type="EMBL" id="NDV33370.1"/>
    </source>
</evidence>
<keyword evidence="2" id="KW-0547">Nucleotide-binding</keyword>
<evidence type="ECO:0000256" key="5">
    <source>
        <dbReference type="ARBA" id="ARBA00037982"/>
    </source>
</evidence>
<dbReference type="InterPro" id="IPR008271">
    <property type="entry name" value="Ser/Thr_kinase_AS"/>
</dbReference>
<evidence type="ECO:0000256" key="3">
    <source>
        <dbReference type="ARBA" id="ARBA00022777"/>
    </source>
</evidence>
<keyword evidence="1" id="KW-0808">Transferase</keyword>
<dbReference type="EMBL" id="GIBP01004401">
    <property type="protein sequence ID" value="NDV33370.1"/>
    <property type="molecule type" value="Transcribed_RNA"/>
</dbReference>
<dbReference type="InterPro" id="IPR011009">
    <property type="entry name" value="Kinase-like_dom_sf"/>
</dbReference>
<feature type="domain" description="Protein kinase" evidence="6">
    <location>
        <begin position="12"/>
        <end position="278"/>
    </location>
</feature>
<keyword evidence="3" id="KW-0418">Kinase</keyword>
<dbReference type="GO" id="GO:0004672">
    <property type="term" value="F:protein kinase activity"/>
    <property type="evidence" value="ECO:0007669"/>
    <property type="project" value="InterPro"/>
</dbReference>
<dbReference type="Gene3D" id="3.30.200.20">
    <property type="entry name" value="Phosphorylase Kinase, domain 1"/>
    <property type="match status" value="1"/>
</dbReference>
<evidence type="ECO:0000256" key="1">
    <source>
        <dbReference type="ARBA" id="ARBA00022679"/>
    </source>
</evidence>
<evidence type="ECO:0000256" key="4">
    <source>
        <dbReference type="ARBA" id="ARBA00022840"/>
    </source>
</evidence>
<proteinExistence type="inferred from homology"/>
<name>A0A6B2L901_9EUKA</name>
<dbReference type="PROSITE" id="PS00108">
    <property type="entry name" value="PROTEIN_KINASE_ST"/>
    <property type="match status" value="1"/>
</dbReference>
<protein>
    <recommendedName>
        <fullName evidence="6">Protein kinase domain-containing protein</fullName>
    </recommendedName>
</protein>
<dbReference type="Pfam" id="PF00069">
    <property type="entry name" value="Pkinase"/>
    <property type="match status" value="1"/>
</dbReference>
<dbReference type="AlphaFoldDB" id="A0A6B2L901"/>
<sequence>MERSEQDIAKRFGNLVQISKTKTSTIYQAISLATSSPVVLKHLNDNLLKTNEAQQNALLEYKIASKLKYHPNIVKYESVIYHGSYIFFEMELCELGSLEAYCRNKSLRTGGTENEYFWSFALDILSGLAYLHTKGYVHGDIKPGNIFLSGHPQSVYPVAKLGDFGLSRKIGIGVHFVSGKKNYKKGDGQYLAPELLSKSHAVSDKSDVYSLGITFFQLASDLRASDEMWEEILKLDGNIEARKNGFSEELSSILCKMLQHNPSARPEVVSILLENDKFRKVAEMSGKAFEVYRSYPEDNFEIEDMDGGSDEVRSDSEELMIEKQNIELRRKQTDSVRKKLF</sequence>
<dbReference type="PANTHER" id="PTHR11042:SF189">
    <property type="entry name" value="PROTEIN KINASE DOMAIN-CONTAINING PROTEIN"/>
    <property type="match status" value="1"/>
</dbReference>
<dbReference type="GO" id="GO:0005634">
    <property type="term" value="C:nucleus"/>
    <property type="evidence" value="ECO:0007669"/>
    <property type="project" value="TreeGrafter"/>
</dbReference>
<dbReference type="InterPro" id="IPR000719">
    <property type="entry name" value="Prot_kinase_dom"/>
</dbReference>
<evidence type="ECO:0000259" key="6">
    <source>
        <dbReference type="PROSITE" id="PS50011"/>
    </source>
</evidence>
<dbReference type="GO" id="GO:0005524">
    <property type="term" value="F:ATP binding"/>
    <property type="evidence" value="ECO:0007669"/>
    <property type="project" value="UniProtKB-KW"/>
</dbReference>
<accession>A0A6B2L901</accession>